<dbReference type="Proteomes" id="UP000695022">
    <property type="component" value="Unplaced"/>
</dbReference>
<dbReference type="InterPro" id="IPR043129">
    <property type="entry name" value="ATPase_NBD"/>
</dbReference>
<name>A0ABM1EX70_PRICU</name>
<feature type="compositionally biased region" description="Basic and acidic residues" evidence="2">
    <location>
        <begin position="416"/>
        <end position="428"/>
    </location>
</feature>
<dbReference type="SUPFAM" id="SSF53067">
    <property type="entry name" value="Actin-like ATPase domain"/>
    <property type="match status" value="2"/>
</dbReference>
<dbReference type="CDD" id="cd10206">
    <property type="entry name" value="ASKHA_NBD_Arp8-like"/>
    <property type="match status" value="1"/>
</dbReference>
<dbReference type="InterPro" id="IPR004000">
    <property type="entry name" value="Actin"/>
</dbReference>
<dbReference type="Pfam" id="PF00022">
    <property type="entry name" value="Actin"/>
    <property type="match status" value="2"/>
</dbReference>
<dbReference type="Gene3D" id="3.90.640.10">
    <property type="entry name" value="Actin, Chain A, domain 4"/>
    <property type="match status" value="1"/>
</dbReference>
<proteinExistence type="inferred from homology"/>
<dbReference type="SMART" id="SM00268">
    <property type="entry name" value="ACTIN"/>
    <property type="match status" value="1"/>
</dbReference>
<reference evidence="4" key="1">
    <citation type="submission" date="2025-08" db="UniProtKB">
        <authorList>
            <consortium name="RefSeq"/>
        </authorList>
    </citation>
    <scope>IDENTIFICATION</scope>
</reference>
<dbReference type="RefSeq" id="XP_014676791.1">
    <property type="nucleotide sequence ID" value="XM_014821305.1"/>
</dbReference>
<keyword evidence="3" id="KW-1185">Reference proteome</keyword>
<evidence type="ECO:0000313" key="3">
    <source>
        <dbReference type="Proteomes" id="UP000695022"/>
    </source>
</evidence>
<evidence type="ECO:0000256" key="1">
    <source>
        <dbReference type="RuleBase" id="RU000487"/>
    </source>
</evidence>
<gene>
    <name evidence="4" type="primary">LOC106816683</name>
</gene>
<comment type="similarity">
    <text evidence="1">Belongs to the actin family.</text>
</comment>
<evidence type="ECO:0000313" key="4">
    <source>
        <dbReference type="RefSeq" id="XP_014676791.1"/>
    </source>
</evidence>
<sequence>MSPTPAKRPYSATVPEPFTGEPFQGTTIVVIHPGSAYLRLGRASDVLPVTIPHVIARRKRRSDLPHYEDPMLPGVDSQDKTPGLLDQGIELAEDMMWACKTDTGSPWKQTLPEQTIAFNLRSQRSILDEDSGVHWVNPSPQNPEVIVGEEALYLKPNSGYNIHWPMRRGQLNLHSGVGGSISSVVTDLETIWTRAIQGYLEIPPKDLKHYRAVLIVPDAYNKWHVRELVNLLLTNMGFSAVFVQQEAVCAIFGAGVCTACVVDVGDQKTAVTCVEDGIVTPNTRLCYSYGGSDITLAFYEMLRKYKFPYRECDPRSRMDAMFLQNLKEQFCHMDLDNCKLQTQVFKVKHPQQKIWEYFLKLGDECVMAPLGVFAPELLGIVATATAAVQRQARFYADAHDPFDGDYLEQVQRRRGMKDTGGDATKQDADPADDPSISQSQLEDDIANDDQSNLGSVTREAPEEQGGGEVEKVEEEQEQEQVLALDQAIVRSIERCDSEDLKRKMLNTILVIGGGVMFQGVQQWLNYRLSALLPPKYRQEPRDIMTEPKEGDPRTTSWKGAAVMACLDTAQELWIGRKEWQHFGYRLLRERASFLIE</sequence>
<feature type="region of interest" description="Disordered" evidence="2">
    <location>
        <begin position="412"/>
        <end position="475"/>
    </location>
</feature>
<dbReference type="GeneID" id="106816683"/>
<protein>
    <submittedName>
        <fullName evidence="4">Actin-related protein 8-like</fullName>
    </submittedName>
</protein>
<organism evidence="3 4">
    <name type="scientific">Priapulus caudatus</name>
    <name type="common">Priapulid worm</name>
    <dbReference type="NCBI Taxonomy" id="37621"/>
    <lineage>
        <taxon>Eukaryota</taxon>
        <taxon>Metazoa</taxon>
        <taxon>Ecdysozoa</taxon>
        <taxon>Scalidophora</taxon>
        <taxon>Priapulida</taxon>
        <taxon>Priapulimorpha</taxon>
        <taxon>Priapulimorphida</taxon>
        <taxon>Priapulidae</taxon>
        <taxon>Priapulus</taxon>
    </lineage>
</organism>
<dbReference type="PANTHER" id="PTHR11937">
    <property type="entry name" value="ACTIN"/>
    <property type="match status" value="1"/>
</dbReference>
<accession>A0ABM1EX70</accession>
<evidence type="ECO:0000256" key="2">
    <source>
        <dbReference type="SAM" id="MobiDB-lite"/>
    </source>
</evidence>
<dbReference type="Gene3D" id="3.30.420.40">
    <property type="match status" value="3"/>
</dbReference>